<evidence type="ECO:0000256" key="8">
    <source>
        <dbReference type="ARBA" id="ARBA00023157"/>
    </source>
</evidence>
<feature type="transmembrane region" description="Helical" evidence="13">
    <location>
        <begin position="29"/>
        <end position="48"/>
    </location>
</feature>
<keyword evidence="8" id="KW-1015">Disulfide bond</keyword>
<keyword evidence="5 13" id="KW-0812">Transmembrane</keyword>
<dbReference type="FunCoup" id="E2BD67">
    <property type="interactions" value="88"/>
</dbReference>
<dbReference type="InParanoid" id="E2BD67"/>
<dbReference type="Proteomes" id="UP000008237">
    <property type="component" value="Unassembled WGS sequence"/>
</dbReference>
<evidence type="ECO:0000256" key="11">
    <source>
        <dbReference type="ARBA" id="ARBA00040821"/>
    </source>
</evidence>
<evidence type="ECO:0000256" key="12">
    <source>
        <dbReference type="ARBA" id="ARBA00042244"/>
    </source>
</evidence>
<dbReference type="PRINTS" id="PR01609">
    <property type="entry name" value="CD36FAMILY"/>
</dbReference>
<evidence type="ECO:0000256" key="2">
    <source>
        <dbReference type="ARBA" id="ARBA00004651"/>
    </source>
</evidence>
<dbReference type="GO" id="GO:0005901">
    <property type="term" value="C:caveola"/>
    <property type="evidence" value="ECO:0007669"/>
    <property type="project" value="UniProtKB-SubCell"/>
</dbReference>
<comment type="subcellular location">
    <subcellularLocation>
        <location evidence="2">Cell membrane</location>
        <topology evidence="2">Multi-pass membrane protein</topology>
    </subcellularLocation>
    <subcellularLocation>
        <location evidence="1">Membrane</location>
        <location evidence="1">Caveola</location>
        <topology evidence="1">Multi-pass membrane protein</topology>
    </subcellularLocation>
</comment>
<keyword evidence="15" id="KW-1185">Reference proteome</keyword>
<dbReference type="PANTHER" id="PTHR11923:SF110">
    <property type="entry name" value="SCAVENGER RECEPTOR CLASS B MEMBER 1"/>
    <property type="match status" value="1"/>
</dbReference>
<evidence type="ECO:0000256" key="10">
    <source>
        <dbReference type="ARBA" id="ARBA00023180"/>
    </source>
</evidence>
<organism evidence="15">
    <name type="scientific">Harpegnathos saltator</name>
    <name type="common">Jerdon's jumping ant</name>
    <dbReference type="NCBI Taxonomy" id="610380"/>
    <lineage>
        <taxon>Eukaryota</taxon>
        <taxon>Metazoa</taxon>
        <taxon>Ecdysozoa</taxon>
        <taxon>Arthropoda</taxon>
        <taxon>Hexapoda</taxon>
        <taxon>Insecta</taxon>
        <taxon>Pterygota</taxon>
        <taxon>Neoptera</taxon>
        <taxon>Endopterygota</taxon>
        <taxon>Hymenoptera</taxon>
        <taxon>Apocrita</taxon>
        <taxon>Aculeata</taxon>
        <taxon>Formicoidea</taxon>
        <taxon>Formicidae</taxon>
        <taxon>Ponerinae</taxon>
        <taxon>Ponerini</taxon>
        <taxon>Harpegnathos</taxon>
    </lineage>
</organism>
<evidence type="ECO:0000256" key="6">
    <source>
        <dbReference type="ARBA" id="ARBA00022989"/>
    </source>
</evidence>
<gene>
    <name evidence="14" type="ORF">EAI_04272</name>
</gene>
<feature type="transmembrane region" description="Helical" evidence="13">
    <location>
        <begin position="469"/>
        <end position="489"/>
    </location>
</feature>
<keyword evidence="4" id="KW-1003">Cell membrane</keyword>
<dbReference type="GO" id="GO:0005737">
    <property type="term" value="C:cytoplasm"/>
    <property type="evidence" value="ECO:0007669"/>
    <property type="project" value="TreeGrafter"/>
</dbReference>
<comment type="similarity">
    <text evidence="3">Belongs to the CD36 family.</text>
</comment>
<dbReference type="OMA" id="NPRQEDH"/>
<dbReference type="AlphaFoldDB" id="E2BD67"/>
<evidence type="ECO:0000256" key="9">
    <source>
        <dbReference type="ARBA" id="ARBA00023170"/>
    </source>
</evidence>
<evidence type="ECO:0000256" key="5">
    <source>
        <dbReference type="ARBA" id="ARBA00022692"/>
    </source>
</evidence>
<accession>E2BD67</accession>
<protein>
    <recommendedName>
        <fullName evidence="11">Scavenger receptor class B member 1</fullName>
    </recommendedName>
    <alternativeName>
        <fullName evidence="12">SR-BI</fullName>
    </alternativeName>
</protein>
<proteinExistence type="inferred from homology"/>
<name>E2BD67_HARSA</name>
<evidence type="ECO:0000256" key="7">
    <source>
        <dbReference type="ARBA" id="ARBA00023136"/>
    </source>
</evidence>
<keyword evidence="6 13" id="KW-1133">Transmembrane helix</keyword>
<dbReference type="KEGG" id="hst:105181497"/>
<dbReference type="EMBL" id="GL447569">
    <property type="protein sequence ID" value="EFN86375.1"/>
    <property type="molecule type" value="Genomic_DNA"/>
</dbReference>
<dbReference type="InterPro" id="IPR002159">
    <property type="entry name" value="CD36_fam"/>
</dbReference>
<evidence type="ECO:0000256" key="13">
    <source>
        <dbReference type="SAM" id="Phobius"/>
    </source>
</evidence>
<evidence type="ECO:0000256" key="3">
    <source>
        <dbReference type="ARBA" id="ARBA00010532"/>
    </source>
</evidence>
<evidence type="ECO:0000256" key="4">
    <source>
        <dbReference type="ARBA" id="ARBA00022475"/>
    </source>
</evidence>
<dbReference type="OrthoDB" id="18585at2759"/>
<evidence type="ECO:0000256" key="1">
    <source>
        <dbReference type="ARBA" id="ARBA00004189"/>
    </source>
</evidence>
<evidence type="ECO:0000313" key="14">
    <source>
        <dbReference type="EMBL" id="EFN86375.1"/>
    </source>
</evidence>
<dbReference type="Pfam" id="PF01130">
    <property type="entry name" value="CD36"/>
    <property type="match status" value="1"/>
</dbReference>
<keyword evidence="10" id="KW-0325">Glycoprotein</keyword>
<dbReference type="GO" id="GO:0005044">
    <property type="term" value="F:scavenger receptor activity"/>
    <property type="evidence" value="ECO:0007669"/>
    <property type="project" value="TreeGrafter"/>
</dbReference>
<keyword evidence="9 14" id="KW-0675">Receptor</keyword>
<dbReference type="PANTHER" id="PTHR11923">
    <property type="entry name" value="SCAVENGER RECEPTOR CLASS B TYPE-1 SR-B1"/>
    <property type="match status" value="1"/>
</dbReference>
<keyword evidence="7 13" id="KW-0472">Membrane</keyword>
<reference evidence="14 15" key="1">
    <citation type="journal article" date="2010" name="Science">
        <title>Genomic comparison of the ants Camponotus floridanus and Harpegnathos saltator.</title>
        <authorList>
            <person name="Bonasio R."/>
            <person name="Zhang G."/>
            <person name="Ye C."/>
            <person name="Mutti N.S."/>
            <person name="Fang X."/>
            <person name="Qin N."/>
            <person name="Donahue G."/>
            <person name="Yang P."/>
            <person name="Li Q."/>
            <person name="Li C."/>
            <person name="Zhang P."/>
            <person name="Huang Z."/>
            <person name="Berger S.L."/>
            <person name="Reinberg D."/>
            <person name="Wang J."/>
            <person name="Liebig J."/>
        </authorList>
    </citation>
    <scope>NUCLEOTIDE SEQUENCE [LARGE SCALE GENOMIC DNA]</scope>
    <source>
        <strain evidence="14 15">R22 G/1</strain>
    </source>
</reference>
<sequence>MTITVTNLDLEKTSVARCARRSPFRSWPAWLYFGVFLVSFGTFYIFWYTNYLQDYVYSQLQLRNGSYAMSMWQNPPMKIYFKVHVFNYTNTEDFLAYRADKLRVEEVGPYIYLETKNRVNVEVGEDTITYQDSKSYEWVGGRSEIDDKIVVPNMMMILTSSYVHKLPFVTRLSLAALSTSLNQRPFLHLNTADYFWGYDDSLFDIMKPFVNFQQDTQMEKFGLFVTKQGINSNRITINSGTKDMKKLGRYEQINGHTSSNIWGDKRCDKIEGTDGTFFSPYLLNNRNNTLEMYSSEMCKSISYEFTEPVTHHNILTWRYKLSPNTFEFTKEQSKCYCQKEGTSRSCPRRGLFDTTRCSNMPILLSHPHFFRAEESLMEKLDGLHPRAEEHDSYIDVHPDIAIPMAGWMKLQINVEVRKGPGQPQLGRLQNGMILPLLWIDVGVDDTDFPQNVLNMFYMVTFTLHVIEAAVQWSSLVGMVLSIGALLVCFKKHRMEHPDVGLQMNSFNSHQLLES</sequence>
<evidence type="ECO:0000313" key="15">
    <source>
        <dbReference type="Proteomes" id="UP000008237"/>
    </source>
</evidence>